<evidence type="ECO:0000256" key="1">
    <source>
        <dbReference type="ARBA" id="ARBA00004429"/>
    </source>
</evidence>
<keyword evidence="7 24" id="KW-0997">Cell inner membrane</keyword>
<dbReference type="GO" id="GO:0004143">
    <property type="term" value="F:ATP-dependent diacylglycerol kinase activity"/>
    <property type="evidence" value="ECO:0007669"/>
    <property type="project" value="UniProtKB-EC"/>
</dbReference>
<evidence type="ECO:0000256" key="12">
    <source>
        <dbReference type="ARBA" id="ARBA00022777"/>
    </source>
</evidence>
<dbReference type="InterPro" id="IPR000829">
    <property type="entry name" value="DAGK"/>
</dbReference>
<sequence>MNALLSALQNSLRGLAVAARRERAIRQELVVLLLAVPAAFLLSGQLWVRIALVSSVLLVLAVECLNTAIEKLCDHLHPGRHDAIGFIKDMGSAAVLCVTLIAFLIWAGALAMALYP</sequence>
<dbReference type="InterPro" id="IPR036945">
    <property type="entry name" value="DAGK_sf"/>
</dbReference>
<evidence type="ECO:0000256" key="4">
    <source>
        <dbReference type="ARBA" id="ARBA00017575"/>
    </source>
</evidence>
<feature type="transmembrane region" description="Helical" evidence="24">
    <location>
        <begin position="29"/>
        <end position="46"/>
    </location>
</feature>
<comment type="caution">
    <text evidence="25">The sequence shown here is derived from an EMBL/GenBank/DDBJ whole genome shotgun (WGS) entry which is preliminary data.</text>
</comment>
<evidence type="ECO:0000256" key="21">
    <source>
        <dbReference type="PIRSR" id="PIRSR600829-2"/>
    </source>
</evidence>
<evidence type="ECO:0000256" key="9">
    <source>
        <dbReference type="ARBA" id="ARBA00022692"/>
    </source>
</evidence>
<evidence type="ECO:0000256" key="16">
    <source>
        <dbReference type="ARBA" id="ARBA00023098"/>
    </source>
</evidence>
<evidence type="ECO:0000256" key="24">
    <source>
        <dbReference type="RuleBase" id="RU363065"/>
    </source>
</evidence>
<protein>
    <recommendedName>
        <fullName evidence="4 24">Diacylglycerol kinase</fullName>
        <ecNumber evidence="3 24">2.7.1.107</ecNumber>
    </recommendedName>
</protein>
<keyword evidence="18" id="KW-0594">Phospholipid biosynthesis</keyword>
<keyword evidence="14 23" id="KW-0460">Magnesium</keyword>
<feature type="binding site" evidence="22">
    <location>
        <begin position="88"/>
        <end position="89"/>
    </location>
    <ligand>
        <name>ATP</name>
        <dbReference type="ChEBI" id="CHEBI:30616"/>
    </ligand>
</feature>
<dbReference type="EC" id="2.7.1.107" evidence="3 24"/>
<evidence type="ECO:0000256" key="8">
    <source>
        <dbReference type="ARBA" id="ARBA00022679"/>
    </source>
</evidence>
<comment type="subcellular location">
    <subcellularLocation>
        <location evidence="1 24">Cell inner membrane</location>
        <topology evidence="1 24">Multi-pass membrane protein</topology>
    </subcellularLocation>
</comment>
<evidence type="ECO:0000256" key="19">
    <source>
        <dbReference type="ARBA" id="ARBA00023264"/>
    </source>
</evidence>
<dbReference type="InterPro" id="IPR033718">
    <property type="entry name" value="DAGK_prok"/>
</dbReference>
<feature type="active site" description="Proton acceptor" evidence="20">
    <location>
        <position position="63"/>
    </location>
</feature>
<feature type="transmembrane region" description="Helical" evidence="24">
    <location>
        <begin position="90"/>
        <end position="115"/>
    </location>
</feature>
<keyword evidence="15 24" id="KW-1133">Transmembrane helix</keyword>
<keyword evidence="13 22" id="KW-0067">ATP-binding</keyword>
<comment type="catalytic activity">
    <reaction evidence="24">
        <text>a 1,2-diacyl-sn-glycerol + ATP = a 1,2-diacyl-sn-glycero-3-phosphate + ADP + H(+)</text>
        <dbReference type="Rhea" id="RHEA:10272"/>
        <dbReference type="ChEBI" id="CHEBI:15378"/>
        <dbReference type="ChEBI" id="CHEBI:17815"/>
        <dbReference type="ChEBI" id="CHEBI:30616"/>
        <dbReference type="ChEBI" id="CHEBI:58608"/>
        <dbReference type="ChEBI" id="CHEBI:456216"/>
        <dbReference type="EC" id="2.7.1.107"/>
    </reaction>
</comment>
<evidence type="ECO:0000256" key="22">
    <source>
        <dbReference type="PIRSR" id="PIRSR600829-3"/>
    </source>
</evidence>
<name>A0A4R2GZ00_9HYPH</name>
<evidence type="ECO:0000256" key="10">
    <source>
        <dbReference type="ARBA" id="ARBA00022723"/>
    </source>
</evidence>
<dbReference type="EMBL" id="SLWL01000001">
    <property type="protein sequence ID" value="TCO15836.1"/>
    <property type="molecule type" value="Genomic_DNA"/>
</dbReference>
<evidence type="ECO:0000256" key="2">
    <source>
        <dbReference type="ARBA" id="ARBA00005967"/>
    </source>
</evidence>
<evidence type="ECO:0000256" key="11">
    <source>
        <dbReference type="ARBA" id="ARBA00022741"/>
    </source>
</evidence>
<evidence type="ECO:0000256" key="7">
    <source>
        <dbReference type="ARBA" id="ARBA00022519"/>
    </source>
</evidence>
<comment type="similarity">
    <text evidence="2 24">Belongs to the bacterial diacylglycerol kinase family.</text>
</comment>
<feature type="binding site" evidence="23">
    <location>
        <position position="70"/>
    </location>
    <ligand>
        <name>a divalent metal cation</name>
        <dbReference type="ChEBI" id="CHEBI:60240"/>
    </ligand>
</feature>
<feature type="binding site" evidence="23">
    <location>
        <position position="22"/>
    </location>
    <ligand>
        <name>a divalent metal cation</name>
        <dbReference type="ChEBI" id="CHEBI:60240"/>
    </ligand>
</feature>
<keyword evidence="5" id="KW-1003">Cell membrane</keyword>
<keyword evidence="17 24" id="KW-0472">Membrane</keyword>
<comment type="function">
    <text evidence="24">Catalyzes the ATP-dependent phosphorylation of sn-l,2-diacylglycerol (DAG) to phosphatidic acid. Involved in the recycling of diacylglycerol produced as a by-product during membrane-derived oligosaccharide (MDO) biosynthesis.</text>
</comment>
<evidence type="ECO:0000256" key="15">
    <source>
        <dbReference type="ARBA" id="ARBA00022989"/>
    </source>
</evidence>
<evidence type="ECO:0000256" key="6">
    <source>
        <dbReference type="ARBA" id="ARBA00022516"/>
    </source>
</evidence>
<dbReference type="Gene3D" id="1.10.287.3610">
    <property type="match status" value="1"/>
</dbReference>
<comment type="cofactor">
    <cofactor evidence="23">
        <name>Mg(2+)</name>
        <dbReference type="ChEBI" id="CHEBI:18420"/>
    </cofactor>
    <text evidence="23">Mn(2+), Zn(2+), Cd(2+) and Co(2+) support activity to lesser extents.</text>
</comment>
<keyword evidence="11 22" id="KW-0547">Nucleotide-binding</keyword>
<dbReference type="GO" id="GO:0005524">
    <property type="term" value="F:ATP binding"/>
    <property type="evidence" value="ECO:0007669"/>
    <property type="project" value="UniProtKB-KW"/>
</dbReference>
<keyword evidence="19 24" id="KW-1208">Phospholipid metabolism</keyword>
<organism evidence="25 26">
    <name type="scientific">Camelimonas lactis</name>
    <dbReference type="NCBI Taxonomy" id="659006"/>
    <lineage>
        <taxon>Bacteria</taxon>
        <taxon>Pseudomonadati</taxon>
        <taxon>Pseudomonadota</taxon>
        <taxon>Alphaproteobacteria</taxon>
        <taxon>Hyphomicrobiales</taxon>
        <taxon>Chelatococcaceae</taxon>
        <taxon>Camelimonas</taxon>
    </lineage>
</organism>
<keyword evidence="12 24" id="KW-0418">Kinase</keyword>
<keyword evidence="9 24" id="KW-0812">Transmembrane</keyword>
<feature type="binding site" evidence="21">
    <location>
        <position position="49"/>
    </location>
    <ligand>
        <name>substrate</name>
    </ligand>
</feature>
<dbReference type="CDD" id="cd14264">
    <property type="entry name" value="DAGK_IM"/>
    <property type="match status" value="1"/>
</dbReference>
<dbReference type="Pfam" id="PF01219">
    <property type="entry name" value="DAGK_prokar"/>
    <property type="match status" value="1"/>
</dbReference>
<evidence type="ECO:0000256" key="13">
    <source>
        <dbReference type="ARBA" id="ARBA00022840"/>
    </source>
</evidence>
<evidence type="ECO:0000256" key="20">
    <source>
        <dbReference type="PIRSR" id="PIRSR600829-1"/>
    </source>
</evidence>
<gene>
    <name evidence="25" type="ORF">EV666_10184</name>
</gene>
<keyword evidence="26" id="KW-1185">Reference proteome</keyword>
<keyword evidence="10 23" id="KW-0479">Metal-binding</keyword>
<evidence type="ECO:0000256" key="14">
    <source>
        <dbReference type="ARBA" id="ARBA00022842"/>
    </source>
</evidence>
<dbReference type="GO" id="GO:0006654">
    <property type="term" value="P:phosphatidic acid biosynthetic process"/>
    <property type="evidence" value="ECO:0007669"/>
    <property type="project" value="InterPro"/>
</dbReference>
<keyword evidence="8 24" id="KW-0808">Transferase</keyword>
<feature type="binding site" evidence="22">
    <location>
        <position position="22"/>
    </location>
    <ligand>
        <name>ATP</name>
        <dbReference type="ChEBI" id="CHEBI:30616"/>
    </ligand>
</feature>
<evidence type="ECO:0000256" key="3">
    <source>
        <dbReference type="ARBA" id="ARBA00012133"/>
    </source>
</evidence>
<evidence type="ECO:0000256" key="18">
    <source>
        <dbReference type="ARBA" id="ARBA00023209"/>
    </source>
</evidence>
<feature type="binding site" evidence="21">
    <location>
        <begin position="24"/>
        <end position="28"/>
    </location>
    <ligand>
        <name>substrate</name>
    </ligand>
</feature>
<accession>A0A4R2GZ00</accession>
<evidence type="ECO:0000256" key="17">
    <source>
        <dbReference type="ARBA" id="ARBA00023136"/>
    </source>
</evidence>
<proteinExistence type="inferred from homology"/>
<evidence type="ECO:0000256" key="23">
    <source>
        <dbReference type="PIRSR" id="PIRSR600829-4"/>
    </source>
</evidence>
<comment type="caution">
    <text evidence="24">Lacks conserved residue(s) required for the propagation of feature annotation.</text>
</comment>
<evidence type="ECO:0000313" key="25">
    <source>
        <dbReference type="EMBL" id="TCO15836.1"/>
    </source>
</evidence>
<reference evidence="25 26" key="1">
    <citation type="submission" date="2019-03" db="EMBL/GenBank/DDBJ databases">
        <title>Genomic Encyclopedia of Type Strains, Phase IV (KMG-IV): sequencing the most valuable type-strain genomes for metagenomic binning, comparative biology and taxonomic classification.</title>
        <authorList>
            <person name="Goeker M."/>
        </authorList>
    </citation>
    <scope>NUCLEOTIDE SEQUENCE [LARGE SCALE GENOMIC DNA]</scope>
    <source>
        <strain evidence="25 26">DSM 22958</strain>
    </source>
</reference>
<dbReference type="RefSeq" id="WP_132001254.1">
    <property type="nucleotide sequence ID" value="NZ_JBHUNN010000002.1"/>
</dbReference>
<dbReference type="GO" id="GO:0046872">
    <property type="term" value="F:metal ion binding"/>
    <property type="evidence" value="ECO:0007669"/>
    <property type="project" value="UniProtKB-KW"/>
</dbReference>
<evidence type="ECO:0000313" key="26">
    <source>
        <dbReference type="Proteomes" id="UP000294881"/>
    </source>
</evidence>
<dbReference type="PANTHER" id="PTHR34299:SF1">
    <property type="entry name" value="DIACYLGLYCEROL KINASE"/>
    <property type="match status" value="1"/>
</dbReference>
<keyword evidence="16 24" id="KW-0443">Lipid metabolism</keyword>
<dbReference type="GO" id="GO:0005886">
    <property type="term" value="C:plasma membrane"/>
    <property type="evidence" value="ECO:0007669"/>
    <property type="project" value="UniProtKB-SubCell"/>
</dbReference>
<feature type="binding site" evidence="21">
    <location>
        <position position="63"/>
    </location>
    <ligand>
        <name>substrate</name>
    </ligand>
</feature>
<dbReference type="PANTHER" id="PTHR34299">
    <property type="entry name" value="DIACYLGLYCEROL KINASE"/>
    <property type="match status" value="1"/>
</dbReference>
<feature type="binding site" evidence="21">
    <location>
        <position position="92"/>
    </location>
    <ligand>
        <name>substrate</name>
    </ligand>
</feature>
<dbReference type="OrthoDB" id="7595530at2"/>
<feature type="binding site" evidence="22">
    <location>
        <position position="70"/>
    </location>
    <ligand>
        <name>ATP</name>
        <dbReference type="ChEBI" id="CHEBI:30616"/>
    </ligand>
</feature>
<evidence type="ECO:0000256" key="5">
    <source>
        <dbReference type="ARBA" id="ARBA00022475"/>
    </source>
</evidence>
<dbReference type="AlphaFoldDB" id="A0A4R2GZ00"/>
<dbReference type="Proteomes" id="UP000294881">
    <property type="component" value="Unassembled WGS sequence"/>
</dbReference>
<keyword evidence="6" id="KW-0444">Lipid biosynthesis</keyword>